<dbReference type="InterPro" id="IPR034441">
    <property type="entry name" value="Bursicon_suB"/>
</dbReference>
<dbReference type="PANTHER" id="PTHR41151">
    <property type="entry name" value="PARTNER OF BURSICON"/>
    <property type="match status" value="1"/>
</dbReference>
<gene>
    <name evidence="2" type="ORF">XYLVIOL_LOCUS6782</name>
</gene>
<dbReference type="Proteomes" id="UP001642520">
    <property type="component" value="Unassembled WGS sequence"/>
</dbReference>
<organism evidence="2 3">
    <name type="scientific">Xylocopa violacea</name>
    <name type="common">Violet carpenter bee</name>
    <name type="synonym">Apis violacea</name>
    <dbReference type="NCBI Taxonomy" id="135666"/>
    <lineage>
        <taxon>Eukaryota</taxon>
        <taxon>Metazoa</taxon>
        <taxon>Ecdysozoa</taxon>
        <taxon>Arthropoda</taxon>
        <taxon>Hexapoda</taxon>
        <taxon>Insecta</taxon>
        <taxon>Pterygota</taxon>
        <taxon>Neoptera</taxon>
        <taxon>Endopterygota</taxon>
        <taxon>Hymenoptera</taxon>
        <taxon>Apocrita</taxon>
        <taxon>Aculeata</taxon>
        <taxon>Apoidea</taxon>
        <taxon>Anthophila</taxon>
        <taxon>Apidae</taxon>
        <taxon>Xylocopa</taxon>
        <taxon>Xylocopa</taxon>
    </lineage>
</organism>
<comment type="caution">
    <text evidence="2">The sequence shown here is derived from an EMBL/GenBank/DDBJ whole genome shotgun (WGS) entry which is preliminary data.</text>
</comment>
<evidence type="ECO:0000256" key="1">
    <source>
        <dbReference type="SAM" id="SignalP"/>
    </source>
</evidence>
<dbReference type="PANTHER" id="PTHR41151:SF1">
    <property type="entry name" value="PARTNER OF BURSICON"/>
    <property type="match status" value="1"/>
</dbReference>
<protein>
    <recommendedName>
        <fullName evidence="4">Partner of bursicon</fullName>
    </recommendedName>
</protein>
<dbReference type="InterPro" id="IPR029034">
    <property type="entry name" value="Cystine-knot_cytokine"/>
</dbReference>
<evidence type="ECO:0000313" key="2">
    <source>
        <dbReference type="EMBL" id="CAL7944664.1"/>
    </source>
</evidence>
<evidence type="ECO:0000313" key="3">
    <source>
        <dbReference type="Proteomes" id="UP001642520"/>
    </source>
</evidence>
<keyword evidence="3" id="KW-1185">Reference proteome</keyword>
<keyword evidence="1" id="KW-0732">Signal</keyword>
<dbReference type="EMBL" id="CAXAJV020001293">
    <property type="protein sequence ID" value="CAL7944664.1"/>
    <property type="molecule type" value="Genomic_DNA"/>
</dbReference>
<accession>A0ABP1NUH3</accession>
<name>A0ABP1NUH3_XYLVO</name>
<sequence length="138" mass="15774">MYTFAISLILIVLMYTRHTIGEVSDDESCETLQSEVHITKDEYDEIGRLKRTCSGDVSVTKCEGFCNSQVQPSVVRTTGFLKECYCCRESYLKERHITLHHCYDADGIKLMNEEDGVMEIKIREPAECKCIKCGDTSR</sequence>
<feature type="chain" id="PRO_5045673132" description="Partner of bursicon" evidence="1">
    <location>
        <begin position="22"/>
        <end position="138"/>
    </location>
</feature>
<proteinExistence type="predicted"/>
<feature type="signal peptide" evidence="1">
    <location>
        <begin position="1"/>
        <end position="21"/>
    </location>
</feature>
<evidence type="ECO:0008006" key="4">
    <source>
        <dbReference type="Google" id="ProtNLM"/>
    </source>
</evidence>
<reference evidence="2 3" key="1">
    <citation type="submission" date="2024-08" db="EMBL/GenBank/DDBJ databases">
        <authorList>
            <person name="Will J Nash"/>
            <person name="Angela Man"/>
            <person name="Seanna McTaggart"/>
            <person name="Kendall Baker"/>
            <person name="Tom Barker"/>
            <person name="Leah Catchpole"/>
            <person name="Alex Durrant"/>
            <person name="Karim Gharbi"/>
            <person name="Naomi Irish"/>
            <person name="Gemy Kaithakottil"/>
            <person name="Debby Ku"/>
            <person name="Aaliyah Providence"/>
            <person name="Felix Shaw"/>
            <person name="David Swarbreck"/>
            <person name="Chris Watkins"/>
            <person name="Ann M. McCartney"/>
            <person name="Giulio Formenti"/>
            <person name="Alice Mouton"/>
            <person name="Noel Vella"/>
            <person name="Bjorn M von Reumont"/>
            <person name="Adriana Vella"/>
            <person name="Wilfried Haerty"/>
        </authorList>
    </citation>
    <scope>NUCLEOTIDE SEQUENCE [LARGE SCALE GENOMIC DNA]</scope>
</reference>
<dbReference type="Gene3D" id="2.10.90.10">
    <property type="entry name" value="Cystine-knot cytokines"/>
    <property type="match status" value="1"/>
</dbReference>